<reference evidence="1" key="1">
    <citation type="submission" date="2021-03" db="EMBL/GenBank/DDBJ databases">
        <title>Draft genome sequence of rust myrtle Austropuccinia psidii MF-1, a brazilian biotype.</title>
        <authorList>
            <person name="Quecine M.C."/>
            <person name="Pachon D.M.R."/>
            <person name="Bonatelli M.L."/>
            <person name="Correr F.H."/>
            <person name="Franceschini L.M."/>
            <person name="Leite T.F."/>
            <person name="Margarido G.R.A."/>
            <person name="Almeida C.A."/>
            <person name="Ferrarezi J.A."/>
            <person name="Labate C.A."/>
        </authorList>
    </citation>
    <scope>NUCLEOTIDE SEQUENCE</scope>
    <source>
        <strain evidence="1">MF-1</strain>
    </source>
</reference>
<evidence type="ECO:0000313" key="2">
    <source>
        <dbReference type="Proteomes" id="UP000765509"/>
    </source>
</evidence>
<keyword evidence="2" id="KW-1185">Reference proteome</keyword>
<gene>
    <name evidence="1" type="ORF">O181_022157</name>
</gene>
<dbReference type="EMBL" id="AVOT02006789">
    <property type="protein sequence ID" value="MBW0482442.1"/>
    <property type="molecule type" value="Genomic_DNA"/>
</dbReference>
<name>A0A9Q3GWV8_9BASI</name>
<protein>
    <submittedName>
        <fullName evidence="1">Uncharacterized protein</fullName>
    </submittedName>
</protein>
<dbReference type="Proteomes" id="UP000765509">
    <property type="component" value="Unassembled WGS sequence"/>
</dbReference>
<comment type="caution">
    <text evidence="1">The sequence shown here is derived from an EMBL/GenBank/DDBJ whole genome shotgun (WGS) entry which is preliminary data.</text>
</comment>
<accession>A0A9Q3GWV8</accession>
<dbReference type="AlphaFoldDB" id="A0A9Q3GWV8"/>
<sequence length="119" mass="14233">MDIIIDGMTLREIIPTVPSTLLKPEDWKDMDKAYQIHQLLKDLYQWRMDNKRFKLELHWEKMAACCQKAGLKEIPFKDLMVITKGLNPKWQFKLLEERAARIRDNQATFQSIEEKLNQK</sequence>
<evidence type="ECO:0000313" key="1">
    <source>
        <dbReference type="EMBL" id="MBW0482442.1"/>
    </source>
</evidence>
<proteinExistence type="predicted"/>
<organism evidence="1 2">
    <name type="scientific">Austropuccinia psidii MF-1</name>
    <dbReference type="NCBI Taxonomy" id="1389203"/>
    <lineage>
        <taxon>Eukaryota</taxon>
        <taxon>Fungi</taxon>
        <taxon>Dikarya</taxon>
        <taxon>Basidiomycota</taxon>
        <taxon>Pucciniomycotina</taxon>
        <taxon>Pucciniomycetes</taxon>
        <taxon>Pucciniales</taxon>
        <taxon>Sphaerophragmiaceae</taxon>
        <taxon>Austropuccinia</taxon>
    </lineage>
</organism>